<dbReference type="SUPFAM" id="SSF50118">
    <property type="entry name" value="Cell growth inhibitor/plasmid maintenance toxic component"/>
    <property type="match status" value="1"/>
</dbReference>
<organism evidence="1 2">
    <name type="scientific">Candidatus Giovannonibacteria bacterium GW2011_GWA1_44_29</name>
    <dbReference type="NCBI Taxonomy" id="1618646"/>
    <lineage>
        <taxon>Bacteria</taxon>
        <taxon>Candidatus Giovannoniibacteriota</taxon>
    </lineage>
</organism>
<dbReference type="EMBL" id="LCIV01000004">
    <property type="protein sequence ID" value="KKT63926.1"/>
    <property type="molecule type" value="Genomic_DNA"/>
</dbReference>
<proteinExistence type="predicted"/>
<dbReference type="GO" id="GO:0003677">
    <property type="term" value="F:DNA binding"/>
    <property type="evidence" value="ECO:0007669"/>
    <property type="project" value="InterPro"/>
</dbReference>
<dbReference type="Pfam" id="PF02452">
    <property type="entry name" value="PemK_toxin"/>
    <property type="match status" value="1"/>
</dbReference>
<dbReference type="Gene3D" id="2.30.30.110">
    <property type="match status" value="1"/>
</dbReference>
<dbReference type="InterPro" id="IPR003477">
    <property type="entry name" value="PemK-like"/>
</dbReference>
<dbReference type="AlphaFoldDB" id="A0A0G1IWZ9"/>
<dbReference type="Proteomes" id="UP000034652">
    <property type="component" value="Unassembled WGS sequence"/>
</dbReference>
<reference evidence="1 2" key="1">
    <citation type="journal article" date="2015" name="Nature">
        <title>rRNA introns, odd ribosomes, and small enigmatic genomes across a large radiation of phyla.</title>
        <authorList>
            <person name="Brown C.T."/>
            <person name="Hug L.A."/>
            <person name="Thomas B.C."/>
            <person name="Sharon I."/>
            <person name="Castelle C.J."/>
            <person name="Singh A."/>
            <person name="Wilkins M.J."/>
            <person name="Williams K.H."/>
            <person name="Banfield J.F."/>
        </authorList>
    </citation>
    <scope>NUCLEOTIDE SEQUENCE [LARGE SCALE GENOMIC DNA]</scope>
</reference>
<evidence type="ECO:0000313" key="2">
    <source>
        <dbReference type="Proteomes" id="UP000034652"/>
    </source>
</evidence>
<protein>
    <recommendedName>
        <fullName evidence="3">Toxin-antitoxin protein</fullName>
    </recommendedName>
</protein>
<evidence type="ECO:0008006" key="3">
    <source>
        <dbReference type="Google" id="ProtNLM"/>
    </source>
</evidence>
<dbReference type="STRING" id="1618646.UW57_C0004G0036"/>
<dbReference type="InterPro" id="IPR011067">
    <property type="entry name" value="Plasmid_toxin/cell-grow_inhib"/>
</dbReference>
<sequence length="142" mass="16694">MWRRGIRIKNKIMEKDFDRWNINKKRLHSQNVLHFYHEREIWWCSLGVNIGFEQDGTGKNFDRPVIVVRGFNKNTFFGVGLTGRKKVGKHYFYLGKIIGQDATAVLSQVRLLDTKRLVRKIGTLDEAQFERLKLALIEVLFG</sequence>
<evidence type="ECO:0000313" key="1">
    <source>
        <dbReference type="EMBL" id="KKT63926.1"/>
    </source>
</evidence>
<gene>
    <name evidence="1" type="ORF">UW57_C0004G0036</name>
</gene>
<name>A0A0G1IWZ9_9BACT</name>
<accession>A0A0G1IWZ9</accession>
<comment type="caution">
    <text evidence="1">The sequence shown here is derived from an EMBL/GenBank/DDBJ whole genome shotgun (WGS) entry which is preliminary data.</text>
</comment>